<feature type="region of interest" description="Disordered" evidence="1">
    <location>
        <begin position="88"/>
        <end position="107"/>
    </location>
</feature>
<accession>A0A2N0PPZ8</accession>
<dbReference type="Pfam" id="PF00566">
    <property type="entry name" value="RabGAP-TBC"/>
    <property type="match status" value="1"/>
</dbReference>
<name>A0A2N0PPZ8_9GLOM</name>
<comment type="caution">
    <text evidence="3">The sequence shown here is derived from an EMBL/GenBank/DDBJ whole genome shotgun (WGS) entry which is preliminary data.</text>
</comment>
<dbReference type="InterPro" id="IPR000195">
    <property type="entry name" value="Rab-GAP-TBC_dom"/>
</dbReference>
<dbReference type="AlphaFoldDB" id="A0A2N0PPZ8"/>
<dbReference type="Gene3D" id="1.10.472.80">
    <property type="entry name" value="Ypt/Rab-GAP domain of gyp1p, domain 3"/>
    <property type="match status" value="1"/>
</dbReference>
<dbReference type="FunFam" id="1.10.472.80:FF:000048">
    <property type="entry name" value="TBC domain containing protein"/>
    <property type="match status" value="1"/>
</dbReference>
<dbReference type="SMART" id="SM00164">
    <property type="entry name" value="TBC"/>
    <property type="match status" value="1"/>
</dbReference>
<organism evidence="3 4">
    <name type="scientific">Rhizophagus irregularis</name>
    <dbReference type="NCBI Taxonomy" id="588596"/>
    <lineage>
        <taxon>Eukaryota</taxon>
        <taxon>Fungi</taxon>
        <taxon>Fungi incertae sedis</taxon>
        <taxon>Mucoromycota</taxon>
        <taxon>Glomeromycotina</taxon>
        <taxon>Glomeromycetes</taxon>
        <taxon>Glomerales</taxon>
        <taxon>Glomeraceae</taxon>
        <taxon>Rhizophagus</taxon>
    </lineage>
</organism>
<feature type="domain" description="Rab-GAP TBC" evidence="2">
    <location>
        <begin position="39"/>
        <end position="445"/>
    </location>
</feature>
<dbReference type="EMBL" id="LLXJ01000508">
    <property type="protein sequence ID" value="PKC08869.1"/>
    <property type="molecule type" value="Genomic_DNA"/>
</dbReference>
<reference evidence="3 4" key="1">
    <citation type="submission" date="2016-04" db="EMBL/GenBank/DDBJ databases">
        <title>Genome analyses suggest a sexual origin of heterokaryosis in a supposedly ancient asexual fungus.</title>
        <authorList>
            <person name="Ropars J."/>
            <person name="Sedzielewska K."/>
            <person name="Noel J."/>
            <person name="Charron P."/>
            <person name="Farinelli L."/>
            <person name="Marton T."/>
            <person name="Kruger M."/>
            <person name="Pelin A."/>
            <person name="Brachmann A."/>
            <person name="Corradi N."/>
        </authorList>
    </citation>
    <scope>NUCLEOTIDE SEQUENCE [LARGE SCALE GENOMIC DNA]</scope>
    <source>
        <strain evidence="3 4">A5</strain>
    </source>
</reference>
<dbReference type="PANTHER" id="PTHR22957:SF27">
    <property type="entry name" value="TBC1 DOMAIN FAMILY MEMBER 13"/>
    <property type="match status" value="1"/>
</dbReference>
<evidence type="ECO:0000313" key="4">
    <source>
        <dbReference type="Proteomes" id="UP000232722"/>
    </source>
</evidence>
<dbReference type="SUPFAM" id="SSF47923">
    <property type="entry name" value="Ypt/Rab-GAP domain of gyp1p"/>
    <property type="match status" value="2"/>
</dbReference>
<evidence type="ECO:0000256" key="1">
    <source>
        <dbReference type="SAM" id="MobiDB-lite"/>
    </source>
</evidence>
<evidence type="ECO:0000259" key="2">
    <source>
        <dbReference type="PROSITE" id="PS50086"/>
    </source>
</evidence>
<dbReference type="GO" id="GO:0006886">
    <property type="term" value="P:intracellular protein transport"/>
    <property type="evidence" value="ECO:0007669"/>
    <property type="project" value="TreeGrafter"/>
</dbReference>
<reference evidence="3 4" key="2">
    <citation type="submission" date="2017-09" db="EMBL/GenBank/DDBJ databases">
        <title>Extensive intraspecific genome diversity in a model arbuscular mycorrhizal fungus.</title>
        <authorList>
            <person name="Chen E.C."/>
            <person name="Morin E."/>
            <person name="Beaudet D."/>
            <person name="Noel J."/>
            <person name="Ndikumana S."/>
            <person name="Charron P."/>
            <person name="St-Onge C."/>
            <person name="Giorgi J."/>
            <person name="Grigoriev I.V."/>
            <person name="Roux C."/>
            <person name="Martin F.M."/>
            <person name="Corradi N."/>
        </authorList>
    </citation>
    <scope>NUCLEOTIDE SEQUENCE [LARGE SCALE GENOMIC DNA]</scope>
    <source>
        <strain evidence="3 4">A5</strain>
    </source>
</reference>
<gene>
    <name evidence="3" type="ORF">RhiirA5_475995</name>
</gene>
<dbReference type="Proteomes" id="UP000232722">
    <property type="component" value="Unassembled WGS sequence"/>
</dbReference>
<protein>
    <submittedName>
        <fullName evidence="3">RabGAP/TBC</fullName>
    </submittedName>
</protein>
<dbReference type="Gene3D" id="1.10.8.270">
    <property type="entry name" value="putative rabgap domain of human tbc1 domain family member 14 like domains"/>
    <property type="match status" value="1"/>
</dbReference>
<dbReference type="InterPro" id="IPR035969">
    <property type="entry name" value="Rab-GAP_TBC_sf"/>
</dbReference>
<sequence>MDYKERLTQFEDILNTKNIDTEPTIDLYKFRHLCFRGIPDKPGIRQLSWKILLGYLPPDKRKWQSVLEEQRSTYYSFVRDLLADPSEEELKNPDVSSDDHPLNSSPNSKWAEYFADNSILEQIDKDVRRTLPDLAFFQLPVPHSPLSPLSPKLEAINRMNGARSPSLLETLDINDDSTSISNYSDSTLTIHSELDAEVAALEAQLSIISQPSSQFTSGNLYKGFSSMCSPKPIPLDLYSNRPSSPPPQPAVTPIPTRRSIFKRVQHLNKDFGVRGNSANTRPCSPASSCKSDGSIIRDDDCEVDLHWEAIERILFIYAKLNPGVGYVQGMNEILGPIYYTMANDSDEEGKAHAEADSFFVFTLLMSFIRDHFVRSLDTDEATGIGHTMKKLNRRLKTYAPDLWRDLERKSLYPTYYSFRWITVMLTQEFALPDVIRLWDSILSDRDDDFESTGGFEFLLDFCCAMLMCVKDELLTGSFSDNVKLLQNYPIQDPATVLRKAYSLRELRLLAKLNDEEDDELDEYSLTNFKGEDFNYYSSSGNEYYDNNDPSPGDSILETSGCFPVETTNTKFYNIRQRTSNNNHHLLRTQEVKVKGLAMLRKVQGVVSGRTSLNNSSTSRSSTTTYLRPNITKSNILSLQSKTTNNGLTSGLSLPTNYTNNKVNITNGMSGFANRLSNVWKKNITYTT</sequence>
<dbReference type="VEuPathDB" id="FungiDB:FUN_005208"/>
<dbReference type="GO" id="GO:0005096">
    <property type="term" value="F:GTPase activator activity"/>
    <property type="evidence" value="ECO:0007669"/>
    <property type="project" value="TreeGrafter"/>
</dbReference>
<dbReference type="VEuPathDB" id="FungiDB:RhiirA1_491465"/>
<dbReference type="VEuPathDB" id="FungiDB:RhiirFUN_007391"/>
<dbReference type="PROSITE" id="PS50086">
    <property type="entry name" value="TBC_RABGAP"/>
    <property type="match status" value="1"/>
</dbReference>
<dbReference type="Gene3D" id="1.10.10.750">
    <property type="entry name" value="Ypt/Rab-GAP domain of gyp1p, domain 1"/>
    <property type="match status" value="1"/>
</dbReference>
<proteinExistence type="predicted"/>
<feature type="compositionally biased region" description="Basic and acidic residues" evidence="1">
    <location>
        <begin position="88"/>
        <end position="101"/>
    </location>
</feature>
<dbReference type="PANTHER" id="PTHR22957">
    <property type="entry name" value="TBC1 DOMAIN FAMILY MEMBER GTPASE-ACTIVATING PROTEIN"/>
    <property type="match status" value="1"/>
</dbReference>
<evidence type="ECO:0000313" key="3">
    <source>
        <dbReference type="EMBL" id="PKC08869.1"/>
    </source>
</evidence>